<dbReference type="Proteomes" id="UP000007030">
    <property type="component" value="Chromosome"/>
</dbReference>
<dbReference type="KEGG" id="mhd:Marky_1500"/>
<evidence type="ECO:0000313" key="2">
    <source>
        <dbReference type="EMBL" id="AEB12235.1"/>
    </source>
</evidence>
<dbReference type="AlphaFoldDB" id="F2NPF4"/>
<accession>F2NPF4</accession>
<gene>
    <name evidence="2" type="ordered locus">Marky_1500</name>
</gene>
<name>F2NPF4_MARHT</name>
<evidence type="ECO:0000313" key="3">
    <source>
        <dbReference type="Proteomes" id="UP000007030"/>
    </source>
</evidence>
<keyword evidence="1" id="KW-1133">Transmembrane helix</keyword>
<keyword evidence="3" id="KW-1185">Reference proteome</keyword>
<keyword evidence="1" id="KW-0472">Membrane</keyword>
<protein>
    <submittedName>
        <fullName evidence="2">Uncharacterized protein</fullName>
    </submittedName>
</protein>
<proteinExistence type="predicted"/>
<dbReference type="HOGENOM" id="CLU_2789010_0_0_0"/>
<keyword evidence="1" id="KW-0812">Transmembrane</keyword>
<feature type="transmembrane region" description="Helical" evidence="1">
    <location>
        <begin position="7"/>
        <end position="26"/>
    </location>
</feature>
<feature type="transmembrane region" description="Helical" evidence="1">
    <location>
        <begin position="32"/>
        <end position="51"/>
    </location>
</feature>
<sequence length="68" mass="7527">MSWDAKALLVLMLIWAFIAAIFVPVLGMVEGARGWGVGAGVFLILFLWLVWAEGQSGRDHEEDPQRQG</sequence>
<dbReference type="EMBL" id="CP002630">
    <property type="protein sequence ID" value="AEB12235.1"/>
    <property type="molecule type" value="Genomic_DNA"/>
</dbReference>
<dbReference type="RefSeq" id="WP_013704282.1">
    <property type="nucleotide sequence ID" value="NC_015387.1"/>
</dbReference>
<dbReference type="STRING" id="869210.Marky_1500"/>
<evidence type="ECO:0000256" key="1">
    <source>
        <dbReference type="SAM" id="Phobius"/>
    </source>
</evidence>
<reference evidence="2 3" key="1">
    <citation type="journal article" date="2012" name="Stand. Genomic Sci.">
        <title>Complete genome sequence of the aerobic, heterotroph Marinithermus hydrothermalis type strain (T1(T)) from a deep-sea hydrothermal vent chimney.</title>
        <authorList>
            <person name="Copeland A."/>
            <person name="Gu W."/>
            <person name="Yasawong M."/>
            <person name="Lapidus A."/>
            <person name="Lucas S."/>
            <person name="Deshpande S."/>
            <person name="Pagani I."/>
            <person name="Tapia R."/>
            <person name="Cheng J.F."/>
            <person name="Goodwin L.A."/>
            <person name="Pitluck S."/>
            <person name="Liolios K."/>
            <person name="Ivanova N."/>
            <person name="Mavromatis K."/>
            <person name="Mikhailova N."/>
            <person name="Pati A."/>
            <person name="Chen A."/>
            <person name="Palaniappan K."/>
            <person name="Land M."/>
            <person name="Pan C."/>
            <person name="Brambilla E.M."/>
            <person name="Rohde M."/>
            <person name="Tindall B.J."/>
            <person name="Sikorski J."/>
            <person name="Goker M."/>
            <person name="Detter J.C."/>
            <person name="Bristow J."/>
            <person name="Eisen J.A."/>
            <person name="Markowitz V."/>
            <person name="Hugenholtz P."/>
            <person name="Kyrpides N.C."/>
            <person name="Klenk H.P."/>
            <person name="Woyke T."/>
        </authorList>
    </citation>
    <scope>NUCLEOTIDE SEQUENCE [LARGE SCALE GENOMIC DNA]</scope>
    <source>
        <strain evidence="3">DSM 14884 / JCM 11576 / T1</strain>
    </source>
</reference>
<organism evidence="2 3">
    <name type="scientific">Marinithermus hydrothermalis (strain DSM 14884 / JCM 11576 / T1)</name>
    <dbReference type="NCBI Taxonomy" id="869210"/>
    <lineage>
        <taxon>Bacteria</taxon>
        <taxon>Thermotogati</taxon>
        <taxon>Deinococcota</taxon>
        <taxon>Deinococci</taxon>
        <taxon>Thermales</taxon>
        <taxon>Thermaceae</taxon>
        <taxon>Marinithermus</taxon>
    </lineage>
</organism>